<dbReference type="PRINTS" id="PR00237">
    <property type="entry name" value="GPCRRHODOPSN"/>
</dbReference>
<evidence type="ECO:0000256" key="4">
    <source>
        <dbReference type="ARBA" id="ARBA00023136"/>
    </source>
</evidence>
<comment type="subcellular location">
    <subcellularLocation>
        <location evidence="1">Membrane</location>
    </subcellularLocation>
</comment>
<dbReference type="PROSITE" id="PS50262">
    <property type="entry name" value="G_PROTEIN_RECEP_F1_2"/>
    <property type="match status" value="1"/>
</dbReference>
<evidence type="ECO:0000256" key="2">
    <source>
        <dbReference type="ARBA" id="ARBA00022692"/>
    </source>
</evidence>
<dbReference type="PANTHER" id="PTHR45698">
    <property type="entry name" value="TRACE AMINE-ASSOCIATED RECEPTOR 19N-RELATED"/>
    <property type="match status" value="1"/>
</dbReference>
<dbReference type="InterPro" id="IPR000276">
    <property type="entry name" value="GPCR_Rhodpsn"/>
</dbReference>
<dbReference type="Pfam" id="PF00001">
    <property type="entry name" value="7tm_1"/>
    <property type="match status" value="1"/>
</dbReference>
<sequence>MEENITRVSNGSGSLCNPLTTGAILFSTQVSFSLMANFLVVFLFACRRHLLCNPHNRCILSLSITDILTSISVFTSPNFVLGENVYHPKGHNYLTRELYCRILWSNFLPFALGVTSLYTSVVLSFERWLAVRRSIFYKRRFKIRHMNVLIMASWITGFAAEVLVTIFVEGVYDKPTEICRPILVQNKISTICLSTGLFLFVIVIPLALIILAYIDVFLGIKTSLRFAASARAENMNNIKRLKKVTKVAAITTFVLAVCWLPSSVLFYYSLL</sequence>
<dbReference type="Gene3D" id="1.20.1070.10">
    <property type="entry name" value="Rhodopsin 7-helix transmembrane proteins"/>
    <property type="match status" value="1"/>
</dbReference>
<gene>
    <name evidence="5" type="ORF">PACLA_8A083922</name>
</gene>
<dbReference type="GO" id="GO:0004930">
    <property type="term" value="F:G protein-coupled receptor activity"/>
    <property type="evidence" value="ECO:0007669"/>
    <property type="project" value="InterPro"/>
</dbReference>
<keyword evidence="5" id="KW-0675">Receptor</keyword>
<organism evidence="5 6">
    <name type="scientific">Paramuricea clavata</name>
    <name type="common">Red gorgonian</name>
    <name type="synonym">Violescent sea-whip</name>
    <dbReference type="NCBI Taxonomy" id="317549"/>
    <lineage>
        <taxon>Eukaryota</taxon>
        <taxon>Metazoa</taxon>
        <taxon>Cnidaria</taxon>
        <taxon>Anthozoa</taxon>
        <taxon>Octocorallia</taxon>
        <taxon>Malacalcyonacea</taxon>
        <taxon>Plexauridae</taxon>
        <taxon>Paramuricea</taxon>
    </lineage>
</organism>
<keyword evidence="2" id="KW-0812">Transmembrane</keyword>
<feature type="non-terminal residue" evidence="5">
    <location>
        <position position="271"/>
    </location>
</feature>
<keyword evidence="4" id="KW-0472">Membrane</keyword>
<dbReference type="InterPro" id="IPR017452">
    <property type="entry name" value="GPCR_Rhodpsn_7TM"/>
</dbReference>
<dbReference type="OrthoDB" id="6076970at2759"/>
<reference evidence="5" key="1">
    <citation type="submission" date="2020-04" db="EMBL/GenBank/DDBJ databases">
        <authorList>
            <person name="Alioto T."/>
            <person name="Alioto T."/>
            <person name="Gomez Garrido J."/>
        </authorList>
    </citation>
    <scope>NUCLEOTIDE SEQUENCE</scope>
    <source>
        <strain evidence="5">A484AB</strain>
    </source>
</reference>
<keyword evidence="6" id="KW-1185">Reference proteome</keyword>
<comment type="caution">
    <text evidence="5">The sequence shown here is derived from an EMBL/GenBank/DDBJ whole genome shotgun (WGS) entry which is preliminary data.</text>
</comment>
<evidence type="ECO:0000256" key="1">
    <source>
        <dbReference type="ARBA" id="ARBA00004370"/>
    </source>
</evidence>
<accession>A0A6S7IJ58</accession>
<dbReference type="AlphaFoldDB" id="A0A6S7IJ58"/>
<dbReference type="EMBL" id="CACRXK020009146">
    <property type="protein sequence ID" value="CAB4016510.1"/>
    <property type="molecule type" value="Genomic_DNA"/>
</dbReference>
<dbReference type="Proteomes" id="UP001152795">
    <property type="component" value="Unassembled WGS sequence"/>
</dbReference>
<dbReference type="CDD" id="cd00637">
    <property type="entry name" value="7tm_classA_rhodopsin-like"/>
    <property type="match status" value="1"/>
</dbReference>
<proteinExistence type="predicted"/>
<name>A0A6S7IJ58_PARCT</name>
<dbReference type="GO" id="GO:0016020">
    <property type="term" value="C:membrane"/>
    <property type="evidence" value="ECO:0007669"/>
    <property type="project" value="UniProtKB-SubCell"/>
</dbReference>
<dbReference type="PANTHER" id="PTHR45698:SF1">
    <property type="entry name" value="TRACE AMINE-ASSOCIATED RECEPTOR 13C-LIKE"/>
    <property type="match status" value="1"/>
</dbReference>
<dbReference type="SUPFAM" id="SSF81321">
    <property type="entry name" value="Family A G protein-coupled receptor-like"/>
    <property type="match status" value="1"/>
</dbReference>
<evidence type="ECO:0000313" key="6">
    <source>
        <dbReference type="Proteomes" id="UP001152795"/>
    </source>
</evidence>
<evidence type="ECO:0000256" key="3">
    <source>
        <dbReference type="ARBA" id="ARBA00022989"/>
    </source>
</evidence>
<keyword evidence="3" id="KW-1133">Transmembrane helix</keyword>
<protein>
    <submittedName>
        <fullName evidence="5">Histamine H2 receptor-like</fullName>
    </submittedName>
</protein>
<evidence type="ECO:0000313" key="5">
    <source>
        <dbReference type="EMBL" id="CAB4016510.1"/>
    </source>
</evidence>